<reference evidence="3" key="1">
    <citation type="journal article" date="2019" name="Int. J. Syst. Evol. Microbiol.">
        <title>The Global Catalogue of Microorganisms (GCM) 10K type strain sequencing project: providing services to taxonomists for standard genome sequencing and annotation.</title>
        <authorList>
            <consortium name="The Broad Institute Genomics Platform"/>
            <consortium name="The Broad Institute Genome Sequencing Center for Infectious Disease"/>
            <person name="Wu L."/>
            <person name="Ma J."/>
        </authorList>
    </citation>
    <scope>NUCLEOTIDE SEQUENCE [LARGE SCALE GENOMIC DNA]</scope>
    <source>
        <strain evidence="3">CGMCC 1.15180</strain>
    </source>
</reference>
<keyword evidence="3" id="KW-1185">Reference proteome</keyword>
<dbReference type="PANTHER" id="PTHR47829">
    <property type="entry name" value="HYDROLASE, PUTATIVE (AFU_ORTHOLOGUE AFUA_1G12880)-RELATED"/>
    <property type="match status" value="1"/>
</dbReference>
<dbReference type="InterPro" id="IPR011009">
    <property type="entry name" value="Kinase-like_dom_sf"/>
</dbReference>
<dbReference type="RefSeq" id="WP_037799451.1">
    <property type="nucleotide sequence ID" value="NZ_JBHSPX010000004.1"/>
</dbReference>
<dbReference type="CDD" id="cd05154">
    <property type="entry name" value="ACAD10_11_N-like"/>
    <property type="match status" value="1"/>
</dbReference>
<dbReference type="SUPFAM" id="SSF56112">
    <property type="entry name" value="Protein kinase-like (PK-like)"/>
    <property type="match status" value="1"/>
</dbReference>
<evidence type="ECO:0000313" key="2">
    <source>
        <dbReference type="EMBL" id="MFC6063863.1"/>
    </source>
</evidence>
<dbReference type="Gene3D" id="3.30.200.20">
    <property type="entry name" value="Phosphorylase Kinase, domain 1"/>
    <property type="match status" value="1"/>
</dbReference>
<sequence length="353" mass="37673">MSSDSYGAHAGTEPAGIDPGAVSGWLTAQVPGAVPPFTFSPVSGGRSNLTYRVTDGAGTVRALRRPPTGGVLGTAHDMSRECRFLTALAPAGMPVPEPLAYCDDEAVTGAEFYVMAFVEGAVAADQDAVRSWSPEVRRRAGEQVVEVLAALHRVDPDDVGLGGIARRDGYVERQLRRWQRQVHQSGAPDLALLDEVHDALLAHVPAQRGGIVHGDFRPGNLCFAADGTVLAVFDWELATLGDPLADLGWLISTWEEPGDKIPPTTPGPSAAPGFPTRAELIDRYARLSGRDVSGIEYYVAFARWRSACISAGVRARYLAGVMADDGYADELRAQQGLRQGEIAFEAVRELGLL</sequence>
<dbReference type="Gene3D" id="3.90.1200.10">
    <property type="match status" value="1"/>
</dbReference>
<dbReference type="PANTHER" id="PTHR47829:SF1">
    <property type="entry name" value="HAD FAMILY PHOSPHATASE"/>
    <property type="match status" value="1"/>
</dbReference>
<accession>A0ABW1MKS4</accession>
<organism evidence="2 3">
    <name type="scientific">Streptomyces ochraceiscleroticus</name>
    <dbReference type="NCBI Taxonomy" id="47761"/>
    <lineage>
        <taxon>Bacteria</taxon>
        <taxon>Bacillati</taxon>
        <taxon>Actinomycetota</taxon>
        <taxon>Actinomycetes</taxon>
        <taxon>Kitasatosporales</taxon>
        <taxon>Streptomycetaceae</taxon>
        <taxon>Streptomyces</taxon>
    </lineage>
</organism>
<comment type="caution">
    <text evidence="2">The sequence shown here is derived from an EMBL/GenBank/DDBJ whole genome shotgun (WGS) entry which is preliminary data.</text>
</comment>
<dbReference type="InterPro" id="IPR002575">
    <property type="entry name" value="Aminoglycoside_PTrfase"/>
</dbReference>
<dbReference type="InterPro" id="IPR052898">
    <property type="entry name" value="ACAD10-like"/>
</dbReference>
<dbReference type="EMBL" id="JBHSPX010000004">
    <property type="protein sequence ID" value="MFC6063863.1"/>
    <property type="molecule type" value="Genomic_DNA"/>
</dbReference>
<evidence type="ECO:0000259" key="1">
    <source>
        <dbReference type="Pfam" id="PF01636"/>
    </source>
</evidence>
<gene>
    <name evidence="2" type="ORF">ACFP4F_15010</name>
</gene>
<dbReference type="Pfam" id="PF01636">
    <property type="entry name" value="APH"/>
    <property type="match status" value="1"/>
</dbReference>
<protein>
    <submittedName>
        <fullName evidence="2">Phosphotransferase family protein</fullName>
    </submittedName>
</protein>
<dbReference type="Proteomes" id="UP001596139">
    <property type="component" value="Unassembled WGS sequence"/>
</dbReference>
<name>A0ABW1MKS4_9ACTN</name>
<feature type="domain" description="Aminoglycoside phosphotransferase" evidence="1">
    <location>
        <begin position="39"/>
        <end position="259"/>
    </location>
</feature>
<dbReference type="InterPro" id="IPR041726">
    <property type="entry name" value="ACAD10_11_N"/>
</dbReference>
<proteinExistence type="predicted"/>
<evidence type="ECO:0000313" key="3">
    <source>
        <dbReference type="Proteomes" id="UP001596139"/>
    </source>
</evidence>